<dbReference type="Pfam" id="PF03466">
    <property type="entry name" value="LysR_substrate"/>
    <property type="match status" value="1"/>
</dbReference>
<evidence type="ECO:0000313" key="7">
    <source>
        <dbReference type="Proteomes" id="UP001596241"/>
    </source>
</evidence>
<comment type="similarity">
    <text evidence="1">Belongs to the LysR transcriptional regulatory family.</text>
</comment>
<dbReference type="InterPro" id="IPR036388">
    <property type="entry name" value="WH-like_DNA-bd_sf"/>
</dbReference>
<name>A0ABW1FKN6_9ACTN</name>
<dbReference type="PRINTS" id="PR00039">
    <property type="entry name" value="HTHLYSR"/>
</dbReference>
<evidence type="ECO:0000256" key="1">
    <source>
        <dbReference type="ARBA" id="ARBA00009437"/>
    </source>
</evidence>
<accession>A0ABW1FKN6</accession>
<evidence type="ECO:0000313" key="6">
    <source>
        <dbReference type="EMBL" id="MFC5894073.1"/>
    </source>
</evidence>
<dbReference type="PANTHER" id="PTHR30346">
    <property type="entry name" value="TRANSCRIPTIONAL DUAL REGULATOR HCAR-RELATED"/>
    <property type="match status" value="1"/>
</dbReference>
<dbReference type="EMBL" id="JBHSPW010000006">
    <property type="protein sequence ID" value="MFC5894073.1"/>
    <property type="molecule type" value="Genomic_DNA"/>
</dbReference>
<sequence length="306" mass="33214">MTRNGAARDANVRHLRAFLVLAEELHFGRAAARLFITQPALSQRIRALERDLGVRLLDRSTRRVGLTCSGAELLPAVEEAVRAADRLREQAGARSGAGGLVIASFENIALMEPVPAVMDAFRAAAPGVGVAFRRAAFDTATVLLEGDADAAFLFLPVPDGIQYLTLAEGARCAALSAADPLARREVISLADLRDRPHLGWSPRVPKVYRQHWSTDPRPDGSPVRYTGHDVVDYSGSLLAIAMGEGIQLPPEAARHRYPRPGVAYVDVKDLPPWSMGLAWLPGKRDLPHVRALRAAAHRVTGERERG</sequence>
<dbReference type="Gene3D" id="3.40.190.10">
    <property type="entry name" value="Periplasmic binding protein-like II"/>
    <property type="match status" value="2"/>
</dbReference>
<comment type="caution">
    <text evidence="6">The sequence shown here is derived from an EMBL/GenBank/DDBJ whole genome shotgun (WGS) entry which is preliminary data.</text>
</comment>
<evidence type="ECO:0000256" key="2">
    <source>
        <dbReference type="ARBA" id="ARBA00023015"/>
    </source>
</evidence>
<dbReference type="Proteomes" id="UP001596241">
    <property type="component" value="Unassembled WGS sequence"/>
</dbReference>
<feature type="domain" description="HTH lysR-type" evidence="5">
    <location>
        <begin position="11"/>
        <end position="67"/>
    </location>
</feature>
<dbReference type="PANTHER" id="PTHR30346:SF0">
    <property type="entry name" value="HCA OPERON TRANSCRIPTIONAL ACTIVATOR HCAR"/>
    <property type="match status" value="1"/>
</dbReference>
<evidence type="ECO:0000259" key="5">
    <source>
        <dbReference type="PROSITE" id="PS50931"/>
    </source>
</evidence>
<keyword evidence="7" id="KW-1185">Reference proteome</keyword>
<dbReference type="InterPro" id="IPR005119">
    <property type="entry name" value="LysR_subst-bd"/>
</dbReference>
<evidence type="ECO:0000256" key="3">
    <source>
        <dbReference type="ARBA" id="ARBA00023125"/>
    </source>
</evidence>
<dbReference type="InterPro" id="IPR000847">
    <property type="entry name" value="LysR_HTH_N"/>
</dbReference>
<dbReference type="InterPro" id="IPR036390">
    <property type="entry name" value="WH_DNA-bd_sf"/>
</dbReference>
<dbReference type="Gene3D" id="1.10.10.10">
    <property type="entry name" value="Winged helix-like DNA-binding domain superfamily/Winged helix DNA-binding domain"/>
    <property type="match status" value="1"/>
</dbReference>
<gene>
    <name evidence="6" type="ORF">ACFP3M_14735</name>
</gene>
<proteinExistence type="inferred from homology"/>
<evidence type="ECO:0000256" key="4">
    <source>
        <dbReference type="ARBA" id="ARBA00023163"/>
    </source>
</evidence>
<keyword evidence="3" id="KW-0238">DNA-binding</keyword>
<dbReference type="RefSeq" id="WP_345083452.1">
    <property type="nucleotide sequence ID" value="NZ_BAAAWG010000007.1"/>
</dbReference>
<dbReference type="Pfam" id="PF00126">
    <property type="entry name" value="HTH_1"/>
    <property type="match status" value="1"/>
</dbReference>
<keyword evidence="4" id="KW-0804">Transcription</keyword>
<dbReference type="PROSITE" id="PS50931">
    <property type="entry name" value="HTH_LYSR"/>
    <property type="match status" value="1"/>
</dbReference>
<keyword evidence="2" id="KW-0805">Transcription regulation</keyword>
<organism evidence="6 7">
    <name type="scientific">Streptomyces ramulosus</name>
    <dbReference type="NCBI Taxonomy" id="47762"/>
    <lineage>
        <taxon>Bacteria</taxon>
        <taxon>Bacillati</taxon>
        <taxon>Actinomycetota</taxon>
        <taxon>Actinomycetes</taxon>
        <taxon>Kitasatosporales</taxon>
        <taxon>Streptomycetaceae</taxon>
        <taxon>Streptomyces</taxon>
    </lineage>
</organism>
<dbReference type="SUPFAM" id="SSF53850">
    <property type="entry name" value="Periplasmic binding protein-like II"/>
    <property type="match status" value="1"/>
</dbReference>
<dbReference type="SUPFAM" id="SSF46785">
    <property type="entry name" value="Winged helix' DNA-binding domain"/>
    <property type="match status" value="1"/>
</dbReference>
<protein>
    <submittedName>
        <fullName evidence="6">LysR family transcriptional regulator</fullName>
    </submittedName>
</protein>
<reference evidence="7" key="1">
    <citation type="journal article" date="2019" name="Int. J. Syst. Evol. Microbiol.">
        <title>The Global Catalogue of Microorganisms (GCM) 10K type strain sequencing project: providing services to taxonomists for standard genome sequencing and annotation.</title>
        <authorList>
            <consortium name="The Broad Institute Genomics Platform"/>
            <consortium name="The Broad Institute Genome Sequencing Center for Infectious Disease"/>
            <person name="Wu L."/>
            <person name="Ma J."/>
        </authorList>
    </citation>
    <scope>NUCLEOTIDE SEQUENCE [LARGE SCALE GENOMIC DNA]</scope>
    <source>
        <strain evidence="7">CGMCC 1.15809</strain>
    </source>
</reference>